<keyword evidence="2" id="KW-1185">Reference proteome</keyword>
<accession>A0AA40EAF1</accession>
<dbReference type="EMBL" id="JAUKUA010000001">
    <property type="protein sequence ID" value="KAK0731032.1"/>
    <property type="molecule type" value="Genomic_DNA"/>
</dbReference>
<sequence length="155" mass="17615">MPFFPSPGLVCPVQDTTPRRQNEIDQDVEGRGIVPVVAGIIVTNIYDLVKGILDDNAEREIEFVKSAVADLRAEYSDWNVLIYHNQKSSYSLYNMAYYHYELDLGIDTKGYEIFIFEKGTFHLVGDGGYQNWGFGGCWDKSGSHVDFYTLSTCFE</sequence>
<comment type="caution">
    <text evidence="1">The sequence shown here is derived from an EMBL/GenBank/DDBJ whole genome shotgun (WGS) entry which is preliminary data.</text>
</comment>
<evidence type="ECO:0000313" key="2">
    <source>
        <dbReference type="Proteomes" id="UP001172102"/>
    </source>
</evidence>
<gene>
    <name evidence="1" type="ORF">B0H67DRAFT_548862</name>
</gene>
<dbReference type="AlphaFoldDB" id="A0AA40EAF1"/>
<organism evidence="1 2">
    <name type="scientific">Lasiosphaeris hirsuta</name>
    <dbReference type="NCBI Taxonomy" id="260670"/>
    <lineage>
        <taxon>Eukaryota</taxon>
        <taxon>Fungi</taxon>
        <taxon>Dikarya</taxon>
        <taxon>Ascomycota</taxon>
        <taxon>Pezizomycotina</taxon>
        <taxon>Sordariomycetes</taxon>
        <taxon>Sordariomycetidae</taxon>
        <taxon>Sordariales</taxon>
        <taxon>Lasiosphaeriaceae</taxon>
        <taxon>Lasiosphaeris</taxon>
    </lineage>
</organism>
<proteinExistence type="predicted"/>
<evidence type="ECO:0000313" key="1">
    <source>
        <dbReference type="EMBL" id="KAK0731032.1"/>
    </source>
</evidence>
<protein>
    <submittedName>
        <fullName evidence="1">Uncharacterized protein</fullName>
    </submittedName>
</protein>
<reference evidence="1" key="1">
    <citation type="submission" date="2023-06" db="EMBL/GenBank/DDBJ databases">
        <title>Genome-scale phylogeny and comparative genomics of the fungal order Sordariales.</title>
        <authorList>
            <consortium name="Lawrence Berkeley National Laboratory"/>
            <person name="Hensen N."/>
            <person name="Bonometti L."/>
            <person name="Westerberg I."/>
            <person name="Brannstrom I.O."/>
            <person name="Guillou S."/>
            <person name="Cros-Aarteil S."/>
            <person name="Calhoun S."/>
            <person name="Haridas S."/>
            <person name="Kuo A."/>
            <person name="Mondo S."/>
            <person name="Pangilinan J."/>
            <person name="Riley R."/>
            <person name="Labutti K."/>
            <person name="Andreopoulos B."/>
            <person name="Lipzen A."/>
            <person name="Chen C."/>
            <person name="Yanf M."/>
            <person name="Daum C."/>
            <person name="Ng V."/>
            <person name="Clum A."/>
            <person name="Steindorff A."/>
            <person name="Ohm R."/>
            <person name="Martin F."/>
            <person name="Silar P."/>
            <person name="Natvig D."/>
            <person name="Lalanne C."/>
            <person name="Gautier V."/>
            <person name="Ament-Velasquez S.L."/>
            <person name="Kruys A."/>
            <person name="Hutchinson M.I."/>
            <person name="Powell A.J."/>
            <person name="Barry K."/>
            <person name="Miller A.N."/>
            <person name="Grigoriev I.V."/>
            <person name="Debuchy R."/>
            <person name="Gladieux P."/>
            <person name="Thoren M.H."/>
            <person name="Johannesson H."/>
        </authorList>
    </citation>
    <scope>NUCLEOTIDE SEQUENCE</scope>
    <source>
        <strain evidence="1">SMH4607-1</strain>
    </source>
</reference>
<dbReference type="Proteomes" id="UP001172102">
    <property type="component" value="Unassembled WGS sequence"/>
</dbReference>
<name>A0AA40EAF1_9PEZI</name>